<evidence type="ECO:0000256" key="3">
    <source>
        <dbReference type="ARBA" id="ARBA00022692"/>
    </source>
</evidence>
<dbReference type="PANTHER" id="PTHR23505:SF79">
    <property type="entry name" value="PROTEIN SPINSTER"/>
    <property type="match status" value="1"/>
</dbReference>
<dbReference type="RefSeq" id="WP_188658883.1">
    <property type="nucleotide sequence ID" value="NZ_BMIH01000003.1"/>
</dbReference>
<feature type="transmembrane region" description="Helical" evidence="6">
    <location>
        <begin position="258"/>
        <end position="277"/>
    </location>
</feature>
<dbReference type="SUPFAM" id="SSF103473">
    <property type="entry name" value="MFS general substrate transporter"/>
    <property type="match status" value="1"/>
</dbReference>
<feature type="transmembrane region" description="Helical" evidence="6">
    <location>
        <begin position="350"/>
        <end position="373"/>
    </location>
</feature>
<protein>
    <submittedName>
        <fullName evidence="8">MFS transporter</fullName>
    </submittedName>
</protein>
<dbReference type="Proteomes" id="UP000623067">
    <property type="component" value="Unassembled WGS sequence"/>
</dbReference>
<evidence type="ECO:0000256" key="6">
    <source>
        <dbReference type="SAM" id="Phobius"/>
    </source>
</evidence>
<evidence type="ECO:0000259" key="7">
    <source>
        <dbReference type="PROSITE" id="PS50850"/>
    </source>
</evidence>
<feature type="transmembrane region" description="Helical" evidence="6">
    <location>
        <begin position="289"/>
        <end position="309"/>
    </location>
</feature>
<reference evidence="8" key="1">
    <citation type="journal article" date="2014" name="Int. J. Syst. Evol. Microbiol.">
        <title>Complete genome sequence of Corynebacterium casei LMG S-19264T (=DSM 44701T), isolated from a smear-ripened cheese.</title>
        <authorList>
            <consortium name="US DOE Joint Genome Institute (JGI-PGF)"/>
            <person name="Walter F."/>
            <person name="Albersmeier A."/>
            <person name="Kalinowski J."/>
            <person name="Ruckert C."/>
        </authorList>
    </citation>
    <scope>NUCLEOTIDE SEQUENCE</scope>
    <source>
        <strain evidence="8">CGMCC 1.15330</strain>
    </source>
</reference>
<sequence length="417" mass="43929">MTDRTTTARPGYRGVVLAMLLIVYTFNFVDRQILGILAPSIKADLALSDTQLGALGGLAFALLYSTLAIPLAWLADRTSRSWVITVSLAVWSGFTALCGYAGSFWQLFWCRLGVGVGEAGGVAPSYALIADYFPAGQRARALSVYSLGIPLGSAAGVMLGGWIAATIDWRTAFVAVGIAGVVVAPLFRLIVREPARPATPAGAEPIAGVFGILARKRSFWLLAFGAASSSMLGYGLAFWLPSLLKRSFGMELAGIGRFYGGLLLIGGVAGVLLGGFVGDRLGARDRGMYARLPAVSFWIAVPFFAAGILSSSSTAAFLLWLVPQALVYVWLAPVIAAVQHLVPAHMRATASATFLLINNLIGLGAGTLVMGALSDAMTARFGTEALRYAMLSGLGLYLLAGVLMWLAAAPLRRDWVD</sequence>
<feature type="transmembrane region" description="Helical" evidence="6">
    <location>
        <begin position="385"/>
        <end position="408"/>
    </location>
</feature>
<reference evidence="8" key="2">
    <citation type="submission" date="2020-09" db="EMBL/GenBank/DDBJ databases">
        <authorList>
            <person name="Sun Q."/>
            <person name="Zhou Y."/>
        </authorList>
    </citation>
    <scope>NUCLEOTIDE SEQUENCE</scope>
    <source>
        <strain evidence="8">CGMCC 1.15330</strain>
    </source>
</reference>
<feature type="transmembrane region" description="Helical" evidence="6">
    <location>
        <begin position="171"/>
        <end position="191"/>
    </location>
</feature>
<evidence type="ECO:0000313" key="8">
    <source>
        <dbReference type="EMBL" id="GGB32582.1"/>
    </source>
</evidence>
<keyword evidence="4 6" id="KW-1133">Transmembrane helix</keyword>
<organism evidence="8 9">
    <name type="scientific">Sphingomonas metalli</name>
    <dbReference type="NCBI Taxonomy" id="1779358"/>
    <lineage>
        <taxon>Bacteria</taxon>
        <taxon>Pseudomonadati</taxon>
        <taxon>Pseudomonadota</taxon>
        <taxon>Alphaproteobacteria</taxon>
        <taxon>Sphingomonadales</taxon>
        <taxon>Sphingomonadaceae</taxon>
        <taxon>Sphingomonas</taxon>
    </lineage>
</organism>
<dbReference type="PROSITE" id="PS50850">
    <property type="entry name" value="MFS"/>
    <property type="match status" value="1"/>
</dbReference>
<feature type="transmembrane region" description="Helical" evidence="6">
    <location>
        <begin position="108"/>
        <end position="130"/>
    </location>
</feature>
<keyword evidence="5 6" id="KW-0472">Membrane</keyword>
<feature type="domain" description="Major facilitator superfamily (MFS) profile" evidence="7">
    <location>
        <begin position="16"/>
        <end position="412"/>
    </location>
</feature>
<dbReference type="Pfam" id="PF07690">
    <property type="entry name" value="MFS_1"/>
    <property type="match status" value="1"/>
</dbReference>
<evidence type="ECO:0000256" key="4">
    <source>
        <dbReference type="ARBA" id="ARBA00022989"/>
    </source>
</evidence>
<evidence type="ECO:0000256" key="2">
    <source>
        <dbReference type="ARBA" id="ARBA00022448"/>
    </source>
</evidence>
<dbReference type="Gene3D" id="1.20.1250.20">
    <property type="entry name" value="MFS general substrate transporter like domains"/>
    <property type="match status" value="2"/>
</dbReference>
<dbReference type="GO" id="GO:0022857">
    <property type="term" value="F:transmembrane transporter activity"/>
    <property type="evidence" value="ECO:0007669"/>
    <property type="project" value="InterPro"/>
</dbReference>
<accession>A0A916T6Y8</accession>
<comment type="caution">
    <text evidence="8">The sequence shown here is derived from an EMBL/GenBank/DDBJ whole genome shotgun (WGS) entry which is preliminary data.</text>
</comment>
<dbReference type="AlphaFoldDB" id="A0A916T6Y8"/>
<evidence type="ECO:0000313" key="9">
    <source>
        <dbReference type="Proteomes" id="UP000623067"/>
    </source>
</evidence>
<feature type="transmembrane region" description="Helical" evidence="6">
    <location>
        <begin position="142"/>
        <end position="165"/>
    </location>
</feature>
<keyword evidence="2" id="KW-0813">Transport</keyword>
<feature type="transmembrane region" description="Helical" evidence="6">
    <location>
        <begin position="52"/>
        <end position="75"/>
    </location>
</feature>
<dbReference type="GO" id="GO:0016020">
    <property type="term" value="C:membrane"/>
    <property type="evidence" value="ECO:0007669"/>
    <property type="project" value="UniProtKB-SubCell"/>
</dbReference>
<gene>
    <name evidence="8" type="ORF">GCM10011380_22490</name>
</gene>
<evidence type="ECO:0000256" key="5">
    <source>
        <dbReference type="ARBA" id="ARBA00023136"/>
    </source>
</evidence>
<dbReference type="InterPro" id="IPR044770">
    <property type="entry name" value="MFS_spinster-like"/>
</dbReference>
<keyword evidence="9" id="KW-1185">Reference proteome</keyword>
<feature type="transmembrane region" description="Helical" evidence="6">
    <location>
        <begin position="219"/>
        <end position="238"/>
    </location>
</feature>
<proteinExistence type="predicted"/>
<dbReference type="CDD" id="cd17328">
    <property type="entry name" value="MFS_spinster_like"/>
    <property type="match status" value="1"/>
</dbReference>
<feature type="transmembrane region" description="Helical" evidence="6">
    <location>
        <begin position="315"/>
        <end position="338"/>
    </location>
</feature>
<evidence type="ECO:0000256" key="1">
    <source>
        <dbReference type="ARBA" id="ARBA00004141"/>
    </source>
</evidence>
<feature type="transmembrane region" description="Helical" evidence="6">
    <location>
        <begin position="12"/>
        <end position="29"/>
    </location>
</feature>
<comment type="subcellular location">
    <subcellularLocation>
        <location evidence="1">Membrane</location>
        <topology evidence="1">Multi-pass membrane protein</topology>
    </subcellularLocation>
</comment>
<feature type="transmembrane region" description="Helical" evidence="6">
    <location>
        <begin position="82"/>
        <end position="102"/>
    </location>
</feature>
<dbReference type="PANTHER" id="PTHR23505">
    <property type="entry name" value="SPINSTER"/>
    <property type="match status" value="1"/>
</dbReference>
<dbReference type="InterPro" id="IPR036259">
    <property type="entry name" value="MFS_trans_sf"/>
</dbReference>
<dbReference type="InterPro" id="IPR020846">
    <property type="entry name" value="MFS_dom"/>
</dbReference>
<dbReference type="InterPro" id="IPR011701">
    <property type="entry name" value="MFS"/>
</dbReference>
<keyword evidence="3 6" id="KW-0812">Transmembrane</keyword>
<name>A0A916T6Y8_9SPHN</name>
<dbReference type="EMBL" id="BMIH01000003">
    <property type="protein sequence ID" value="GGB32582.1"/>
    <property type="molecule type" value="Genomic_DNA"/>
</dbReference>